<organism evidence="1">
    <name type="scientific">Polynucleobacter sp. UK-FUSCHL-C3</name>
    <dbReference type="NCBI Taxonomy" id="2955208"/>
    <lineage>
        <taxon>Bacteria</taxon>
        <taxon>Pseudomonadati</taxon>
        <taxon>Pseudomonadota</taxon>
        <taxon>Betaproteobacteria</taxon>
        <taxon>Burkholderiales</taxon>
        <taxon>Burkholderiaceae</taxon>
        <taxon>Polynucleobacter</taxon>
    </lineage>
</organism>
<evidence type="ECO:0000313" key="1">
    <source>
        <dbReference type="EMBL" id="XCC57483.1"/>
    </source>
</evidence>
<dbReference type="EMBL" id="CP099959">
    <property type="protein sequence ID" value="XCC57483.1"/>
    <property type="molecule type" value="Genomic_DNA"/>
</dbReference>
<evidence type="ECO:0008006" key="2">
    <source>
        <dbReference type="Google" id="ProtNLM"/>
    </source>
</evidence>
<dbReference type="RefSeq" id="WP_353438514.1">
    <property type="nucleotide sequence ID" value="NZ_CP099959.1"/>
</dbReference>
<reference evidence="1" key="1">
    <citation type="submission" date="2022-06" db="EMBL/GenBank/DDBJ databases">
        <title>New Polynucleobacter species.</title>
        <authorList>
            <person name="Hahn M.W."/>
        </authorList>
    </citation>
    <scope>NUCLEOTIDE SEQUENCE</scope>
    <source>
        <strain evidence="1">UK-FUSCHL-C3</strain>
    </source>
</reference>
<protein>
    <recommendedName>
        <fullName evidence="2">Lipoprotein</fullName>
    </recommendedName>
</protein>
<dbReference type="AlphaFoldDB" id="A0AAU8A2N9"/>
<name>A0AAU8A2N9_9BURK</name>
<gene>
    <name evidence="1" type="ORF">NKE59_08315</name>
</gene>
<proteinExistence type="predicted"/>
<accession>A0AAU8A2N9</accession>
<sequence length="108" mass="12467">MKKIFIISIAILCGACAAPKEKPVEQAKEKIVVPMGDQYWTLDFTYFYKGKETQTVISQYEHRRDCFEAMFKMQKEASQKPYSSGGGLCKKLFVDGQERTHKDQLGYR</sequence>